<evidence type="ECO:0000313" key="1">
    <source>
        <dbReference type="EMBL" id="PUV26282.1"/>
    </source>
</evidence>
<keyword evidence="2" id="KW-1185">Reference proteome</keyword>
<dbReference type="InterPro" id="IPR046233">
    <property type="entry name" value="DUF6266"/>
</dbReference>
<dbReference type="EMBL" id="QCXX01000001">
    <property type="protein sequence ID" value="PUV26282.1"/>
    <property type="molecule type" value="Genomic_DNA"/>
</dbReference>
<dbReference type="OrthoDB" id="704116at2"/>
<name>A0A363NZN3_9SPHI</name>
<dbReference type="Pfam" id="PF19781">
    <property type="entry name" value="DUF6266"/>
    <property type="match status" value="1"/>
</dbReference>
<reference evidence="1 2" key="1">
    <citation type="submission" date="2018-04" db="EMBL/GenBank/DDBJ databases">
        <title>Sphingobacterium sp. M46 Genome.</title>
        <authorList>
            <person name="Cheng J."/>
            <person name="Li Y."/>
        </authorList>
    </citation>
    <scope>NUCLEOTIDE SEQUENCE [LARGE SCALE GENOMIC DNA]</scope>
    <source>
        <strain evidence="1 2">M46</strain>
    </source>
</reference>
<protein>
    <submittedName>
        <fullName evidence="1">Uncharacterized protein</fullName>
    </submittedName>
</protein>
<accession>A0A363NZN3</accession>
<gene>
    <name evidence="1" type="ORF">DCO56_04845</name>
</gene>
<dbReference type="Proteomes" id="UP000250831">
    <property type="component" value="Unassembled WGS sequence"/>
</dbReference>
<dbReference type="AlphaFoldDB" id="A0A363NZN3"/>
<dbReference type="RefSeq" id="WP_108632571.1">
    <property type="nucleotide sequence ID" value="NZ_QCXX01000001.1"/>
</dbReference>
<organism evidence="1 2">
    <name type="scientific">Sphingobacterium athyrii</name>
    <dbReference type="NCBI Taxonomy" id="2152717"/>
    <lineage>
        <taxon>Bacteria</taxon>
        <taxon>Pseudomonadati</taxon>
        <taxon>Bacteroidota</taxon>
        <taxon>Sphingobacteriia</taxon>
        <taxon>Sphingobacteriales</taxon>
        <taxon>Sphingobacteriaceae</taxon>
        <taxon>Sphingobacterium</taxon>
    </lineage>
</organism>
<proteinExistence type="predicted"/>
<sequence>MKILTKQKERRAFVANGTETVRMKFTKARKFLNPVNYILQMGYTSRKNKNRKTPIGRAMSAILQGAMVGTYPNIEVDPAKAKLSAGVKTPLRVYSVERLGAAILLAWDPVTDKVRCDEWDDSIILCAYAIMHELAAINEEPVLRHQGKLQMELPEGMEELPVHLYLIVHDRDKTNFSNSQYLGLFE</sequence>
<evidence type="ECO:0000313" key="2">
    <source>
        <dbReference type="Proteomes" id="UP000250831"/>
    </source>
</evidence>
<comment type="caution">
    <text evidence="1">The sequence shown here is derived from an EMBL/GenBank/DDBJ whole genome shotgun (WGS) entry which is preliminary data.</text>
</comment>